<dbReference type="RefSeq" id="XP_065646609.1">
    <property type="nucleotide sequence ID" value="XM_065790537.1"/>
</dbReference>
<keyword evidence="2" id="KW-1185">Reference proteome</keyword>
<accession>A0ABM4BCF5</accession>
<name>A0ABM4BCF5_HYDVU</name>
<gene>
    <name evidence="3" type="primary">LOC100205217</name>
</gene>
<feature type="coiled-coil region" evidence="1">
    <location>
        <begin position="2582"/>
        <end position="2645"/>
    </location>
</feature>
<feature type="coiled-coil region" evidence="1">
    <location>
        <begin position="1585"/>
        <end position="1612"/>
    </location>
</feature>
<reference evidence="2" key="1">
    <citation type="submission" date="2025-05" db="UniProtKB">
        <authorList>
            <consortium name="RefSeq"/>
        </authorList>
    </citation>
    <scope>NUCLEOTIDE SEQUENCE [LARGE SCALE GENOMIC DNA]</scope>
</reference>
<feature type="coiled-coil region" evidence="1">
    <location>
        <begin position="868"/>
        <end position="929"/>
    </location>
</feature>
<protein>
    <submittedName>
        <fullName evidence="3">Golgin subfamily B member 1 isoform X1</fullName>
    </submittedName>
</protein>
<sequence>MQKKGKDIFIPGYILPINSNTSMDRSMTLLHKKRTIDEEDIITDVSEITNEINKISQSLENPEVGLKDATRLLKEIDEQMEMSFEIMEERQNMVRSYLIEREKEERSYKNRADKIMADFANKMDKLDVITSQIPIKIPICKASQQPYHAYSKLNKFSQTAKISVVDEEIQITADFFEEKSLKEVVEVLTAELQEVYNRQINCEKKKMHPKQKKKDYDIKPLSFFEFESLMLETRDVTHDVNAEELVKIFVNEEILNEKNEEFKVEMEREKKAICKFLVNDEDHGLQIKNDDLIFKLKESKKVFNKKIKEKIYMSQHKDSKKMNELRVSCRRLDTAEANYFQKITKLANEFTLDEDVLKNFAQQLVQKKDEQRNIYIDQFIGDLKNNNEKDENHMLENHFKELCFLYEEMKHNEEELNSLLFLKFTDKNRETLRNCLKNMKNFLSVEQDSESDSGIENPVLSNYANFNGSTHRLQDSGDNSETFCKKVGKNFVEDILKSKHSSSKVCDIIHYQGKFIEDILQDYSDEMEKVEENLYQVSAINEVNKVLLTHDVTQESADTLKRELINASSELSIVTALKENQKTQLETLKNKKDEKQTQNRKVFKNRNKLRLSLKALNKTIAGKLLAEKRRTISVVKANVSQLQKENDILDSASKDDVSKPEIPENSENNIKMYENSGDIVKNNINEEVYRLKNDLNKLSFYVDLKDSKECSSQKEEPLNSSFDFNHVQKVPSSTEVEKIIEQRLKLSEMLVKTEAKINNLLIQSSKFPSMNESSQLIENSSLGSVNNKLQLVKKLTSLENQLSNINYEISCEKTNFSLSKAKKELSSIKREMARIRKKLREKQFSQKKTNCKKQAHDTKLALVKNYSNEIIRDAMRELLQEKESTENIILHLNKDLENLKEIDSKMSQYKTCEEKLISVEKELLKKKEDCVIKMVAMAKDDHHYFIESLKGEIETKINCREKETQKLTAIEKEKLRNELCDIINDMKQTREQLKEIHQFQKMGHAKDNTLLTILSEKKKELSQTLNEVNSTLDKETLSQDHEHSVVSKLIQKKEGIMFQLEDLKERINNQEEVLKLRYKKLLEVKNELESKLFDGMSESEFRLIISEIENPLGSEFELTNLFKEKKQVQVEITKLLNVSPLNKAALQEASKTYENIDTLICTRLDEMMVNLHVDDSLENNHNLKCTLLLNPELFFGIVQHKKDLESTLQFVMSDKEFKEKISDETLVLGAQEIRQLEDIKFILDDFHNRNIESNHITDIIRFKSLNKEKIERLDEKIKKLTAVLDNQKTQNSSFAPNMFTVKNQDTFSKTEIQNLTNKNNNKKTLLPNLPPTDNISNLLLVRDDLLNLLFCVEKKLERKCLSTDELKELYAEKAKLEKEIDEIEHKVLNGDFNFPNNDLEFQLSSRSFSPKSTSSQASLSDVYTEREQFTKNLFNIKMKENESVSIKNWTVQTKEELKGDRAEISTKKDKETIQKKFDIDVELNELFVDNEVTLVVDYSKDCIEMLSDDNDEVESVQKMDILTLHEQSIEKTNLSAKKISSTSQGILIDEFLSSLSNTDDENCIENTKKNESDSFVPICVEKLQLRVLEKNKKEIESQIKALKHQNNSKKIEMHSKPMLVSAEVNSRLILEKCQLENEIESTRKKIEENEIFVRKIEALTELEFLKIEQEFTLEEHKENKVSLELQISIINSLIKNYACVIKNEILHLENGNIEQKLNSNFIDPFINENANALRCSKDHIKEFCQQKNDLNAEIKTPLKELLKERQNLVSKLKNIEKEVKNIESSTELQEITKDIRESFKAYKETIKKERFLQAKITVFEKKIADILEEIQCNVDVDCKELCRKTENENEEHLYKTKNDLKTENIALELELKNFREQFENIDKLKKEILKYKEEAEADRNSALLLYKENNEVKAQLEIFRNHLEENKEYKEKLQKEVAEQIDMNSYLLEENKLFKMELNHLTSLIQQEKENKISINDAAIQANDYNDENEKLKIEKENKELLSLNERLETKVKELEENLWLVEKNSAKKNEKLDPQKLTTLKESINNEKTNDQRTVVPDSYIMVTAANVCASSAANNVEPADIVLKMSEQNNLIKLLNQEKEELSEYLNQLECDYAKNINLLDSTSTHLRELKRMLGLNLFNLLVNNGDNETSRAIGYCGDEAINNEKNTEQIEILLQQNLTIENLLHRLLLEVETKTDEEICNFEEEILLKNGDILTMENNLFEAKDYIKKLEIKVDVMEKQSTQLHEELENRNAIEKDAHIKIVNDLENNLNLVSEAKRLVEEASVKDCEKISQLNHENNMLKQRNFYLEEKLDLIQKKEKKLCSEIEQLHEDLRNSEKKIVEITTEIKKINEDYLKLQGRLSEQITKNKQLRNETPGNSKIEMASPKKEVALQTQNSNDTIQLENTFNGMEQHKQDNAALNKTIDQNKQLSLNESTTNMQQDNFKTEDLVLKISEQNRFIENFLLEKDQLIQNLHQLEDDRAAINTRLDFNTTILRQLKQILGWNLYHVLTKDKQKNNEKDKYTEQIEVLLEQNSTVEDILHLLLIEVETRSAEAIQISNLEAEIQLKNAKIHSTECSLYEAKDLIKNLELNNETLEKHLKQLNDRVEYQNAKEKDVYIKMIDGLEKQLRMLSATNESMEETSARDHDKINQLNHENKMLTLNNLCLSEQVESLKKKEENLYSDIQRMRNDIQCLENKKNKTAEEQFKLQEKLKEISEENKLLRNQVSSAENADESAKSIARKLSVEMKKVKLELADSAADINSLTQENQQLKINNDNLCKKIQHLHKSKSDLQSRIDEQNKNLDALREEVLVLKESGKEFKFELRDKNDIVEEKEREITKLDKTVQDTEKKIGMMRQELVEAKLTHQNLLSKHQDECDRLKNELRVEKSMAEEMRAEIGMLTRLKEESDTIEKNLKNQNAENKKEQLQRESELLINLELEKKRNQELKDSLEDYLRKNARQEAKILTLKEENDNLMEKINNLDEKYEDELTDLRKTMNESFNANVDNLNKKLRKMASDYMQLDQINESLKNDSKKLTIDNEELLNRLNTQSLMHKEIQALDKAKIASLTTEIEGLRLENNDIKEKMDEMKLCLKNYETLNIREQELSEKELMLKSACQQLEEEKSQFTETIEKQLKKIQHEKITQEDIEKRNKDSLSLRMLASCQDQRDKLSEDLTKIKYELNNTKMELRKANLTIREKEQFYASEEKMLIKKYEEEIQSKIEELKKNASNDRALLIKTQNEERLRWEEEMKLLSSDLHEESLRKLAEQKVDFEKELQDQIFKFLHENSDEITELIAKNEQLQNEKKNLEKQMNEEKLAMIQEHARQHFVWEDTVRRLLTSLIQLKEKQCTLRYKHQNEITELENKITTEKERLEWRYSQEVDFLKENLHNIYASTINKEKQFLQSTLEQIVNEITVVKYGPVRMQPERDKPIKQKFEKIESILSSVDLDFSTDNSSDIAITDSDTLHITSPILTMEQNSKDYESKLRKESNYLVKRLLKLSDAIEKLQQPNSQNL</sequence>
<feature type="coiled-coil region" evidence="1">
    <location>
        <begin position="3172"/>
        <end position="3330"/>
    </location>
</feature>
<organism evidence="2 3">
    <name type="scientific">Hydra vulgaris</name>
    <name type="common">Hydra</name>
    <name type="synonym">Hydra attenuata</name>
    <dbReference type="NCBI Taxonomy" id="6087"/>
    <lineage>
        <taxon>Eukaryota</taxon>
        <taxon>Metazoa</taxon>
        <taxon>Cnidaria</taxon>
        <taxon>Hydrozoa</taxon>
        <taxon>Hydroidolina</taxon>
        <taxon>Anthoathecata</taxon>
        <taxon>Aplanulata</taxon>
        <taxon>Hydridae</taxon>
        <taxon>Hydra</taxon>
    </lineage>
</organism>
<feature type="coiled-coil region" evidence="1">
    <location>
        <begin position="571"/>
        <end position="645"/>
    </location>
</feature>
<feature type="coiled-coil region" evidence="1">
    <location>
        <begin position="1011"/>
        <end position="1091"/>
    </location>
</feature>
<keyword evidence="1" id="KW-0175">Coiled coil</keyword>
<reference evidence="3" key="2">
    <citation type="submission" date="2025-08" db="UniProtKB">
        <authorList>
            <consortium name="RefSeq"/>
        </authorList>
    </citation>
    <scope>IDENTIFICATION</scope>
</reference>
<feature type="coiled-coil region" evidence="1">
    <location>
        <begin position="1975"/>
        <end position="2032"/>
    </location>
</feature>
<feature type="coiled-coil region" evidence="1">
    <location>
        <begin position="2087"/>
        <end position="2114"/>
    </location>
</feature>
<evidence type="ECO:0000256" key="1">
    <source>
        <dbReference type="SAM" id="Coils"/>
    </source>
</evidence>
<feature type="coiled-coil region" evidence="1">
    <location>
        <begin position="2463"/>
        <end position="2490"/>
    </location>
</feature>
<feature type="coiled-coil region" evidence="1">
    <location>
        <begin position="2674"/>
        <end position="3141"/>
    </location>
</feature>
<dbReference type="Proteomes" id="UP001652625">
    <property type="component" value="Chromosome 02"/>
</dbReference>
<evidence type="ECO:0000313" key="2">
    <source>
        <dbReference type="Proteomes" id="UP001652625"/>
    </source>
</evidence>
<feature type="coiled-coil region" evidence="1">
    <location>
        <begin position="2315"/>
        <end position="2377"/>
    </location>
</feature>
<feature type="coiled-coil region" evidence="1">
    <location>
        <begin position="2230"/>
        <end position="2286"/>
    </location>
</feature>
<evidence type="ECO:0000313" key="3">
    <source>
        <dbReference type="RefSeq" id="XP_065646609.1"/>
    </source>
</evidence>
<dbReference type="GeneID" id="100205217"/>
<feature type="coiled-coil region" evidence="1">
    <location>
        <begin position="1758"/>
        <end position="1785"/>
    </location>
</feature>
<feature type="coiled-coil region" evidence="1">
    <location>
        <begin position="1857"/>
        <end position="1943"/>
    </location>
</feature>
<proteinExistence type="predicted"/>